<name>A0A8D3XYD1_9GAMM</name>
<keyword evidence="1" id="KW-1133">Transmembrane helix</keyword>
<dbReference type="AlphaFoldDB" id="A0A8D3XYD1"/>
<evidence type="ECO:0000313" key="2">
    <source>
        <dbReference type="EMBL" id="AJE13767.1"/>
    </source>
</evidence>
<keyword evidence="1" id="KW-0472">Membrane</keyword>
<keyword evidence="5" id="KW-1185">Reference proteome</keyword>
<evidence type="ECO:0000313" key="5">
    <source>
        <dbReference type="Proteomes" id="UP000182276"/>
    </source>
</evidence>
<dbReference type="Proteomes" id="UP000182276">
    <property type="component" value="Unassembled WGS sequence"/>
</dbReference>
<evidence type="ECO:0000313" key="3">
    <source>
        <dbReference type="EMBL" id="SDL96082.1"/>
    </source>
</evidence>
<organism evidence="2 4">
    <name type="scientific">Stutzerimonas balearica DSM 6083</name>
    <dbReference type="NCBI Taxonomy" id="1123016"/>
    <lineage>
        <taxon>Bacteria</taxon>
        <taxon>Pseudomonadati</taxon>
        <taxon>Pseudomonadota</taxon>
        <taxon>Gammaproteobacteria</taxon>
        <taxon>Pseudomonadales</taxon>
        <taxon>Pseudomonadaceae</taxon>
        <taxon>Stutzerimonas</taxon>
    </lineage>
</organism>
<dbReference type="EMBL" id="CP007511">
    <property type="protein sequence ID" value="AJE13767.1"/>
    <property type="molecule type" value="Genomic_DNA"/>
</dbReference>
<dbReference type="GeneID" id="77258586"/>
<proteinExistence type="predicted"/>
<accession>A0A8D3XYD1</accession>
<feature type="transmembrane region" description="Helical" evidence="1">
    <location>
        <begin position="109"/>
        <end position="138"/>
    </location>
</feature>
<evidence type="ECO:0000256" key="1">
    <source>
        <dbReference type="SAM" id="Phobius"/>
    </source>
</evidence>
<reference evidence="2 4" key="3">
    <citation type="journal article" name="Genome Announc.">
        <title>Complete Genome Sequence of Pseudomonas balearica DSM 6083T.</title>
        <authorList>
            <person name="Bennasar-Figueras A."/>
            <person name="Salva-Serra F."/>
            <person name="Jaen-Luchoro D."/>
            <person name="Segui C."/>
            <person name="Aliaga F."/>
            <person name="Busquets A."/>
            <person name="Gomila M."/>
            <person name="Moore E.R."/>
            <person name="Lalucat J."/>
        </authorList>
    </citation>
    <scope>NUCLEOTIDE SEQUENCE [LARGE SCALE GENOMIC DNA]</scope>
    <source>
        <strain evidence="4">DSM 6083</strain>
        <strain evidence="2">DSM6083</strain>
    </source>
</reference>
<keyword evidence="1" id="KW-0812">Transmembrane</keyword>
<gene>
    <name evidence="2" type="ORF">CL52_01425</name>
    <name evidence="3" type="ORF">SAMN05660875_101294</name>
</gene>
<dbReference type="Proteomes" id="UP000031271">
    <property type="component" value="Chromosome"/>
</dbReference>
<evidence type="ECO:0000313" key="4">
    <source>
        <dbReference type="Proteomes" id="UP000031271"/>
    </source>
</evidence>
<reference evidence="4" key="1">
    <citation type="submission" date="2014-03" db="EMBL/GenBank/DDBJ databases">
        <title>Complete genome of Pseudomonas balearica DSM 6083T, a sewage water isolate from an enrichment with 2-methylnaphthalene.</title>
        <authorList>
            <person name="Salva-Serra F."/>
            <person name="Jaen-Luchoro D."/>
            <person name="Busquets A."/>
            <person name="Pena A."/>
            <person name="Gomila M."/>
            <person name="Bosch R."/>
            <person name="Nogales B."/>
            <person name="Garcia-Valdes E."/>
            <person name="Lalucat J."/>
            <person name="Bennasar A."/>
        </authorList>
    </citation>
    <scope>NUCLEOTIDE SEQUENCE [LARGE SCALE GENOMIC DNA]</scope>
    <source>
        <strain evidence="4">DSM 6083</strain>
    </source>
</reference>
<protein>
    <submittedName>
        <fullName evidence="2">Uncharacterized protein</fullName>
    </submittedName>
</protein>
<reference evidence="3 5" key="2">
    <citation type="submission" date="2016-10" db="EMBL/GenBank/DDBJ databases">
        <authorList>
            <person name="Varghese N."/>
            <person name="Submissions S."/>
        </authorList>
    </citation>
    <scope>NUCLEOTIDE SEQUENCE [LARGE SCALE GENOMIC DNA]</scope>
    <source>
        <strain evidence="3 5">DSM 6083</strain>
    </source>
</reference>
<feature type="transmembrane region" description="Helical" evidence="1">
    <location>
        <begin position="67"/>
        <end position="89"/>
    </location>
</feature>
<dbReference type="KEGG" id="pbm:CL52_01425"/>
<sequence length="147" mass="16241">MQKLFYLLWALCSLGLGGLAVTNLWLRPGAPSLFALALVIYYAFCFFGLIRAAFLPWGLLGRHRRSGYWLCLLLLPLALVPLQVAYRVWQADGYLAVDPLHRAAWLHPLLGWLQSALGYLGPLLLLGSLGLGMAAVLLRALRGQVAR</sequence>
<feature type="transmembrane region" description="Helical" evidence="1">
    <location>
        <begin position="30"/>
        <end position="55"/>
    </location>
</feature>
<dbReference type="EMBL" id="FNHO01000001">
    <property type="protein sequence ID" value="SDL96082.1"/>
    <property type="molecule type" value="Genomic_DNA"/>
</dbReference>
<dbReference type="RefSeq" id="WP_043217963.1">
    <property type="nucleotide sequence ID" value="NZ_CP007511.1"/>
</dbReference>